<dbReference type="Proteomes" id="UP000799539">
    <property type="component" value="Unassembled WGS sequence"/>
</dbReference>
<reference evidence="1" key="1">
    <citation type="journal article" date="2020" name="Stud. Mycol.">
        <title>101 Dothideomycetes genomes: a test case for predicting lifestyles and emergence of pathogens.</title>
        <authorList>
            <person name="Haridas S."/>
            <person name="Albert R."/>
            <person name="Binder M."/>
            <person name="Bloem J."/>
            <person name="Labutti K."/>
            <person name="Salamov A."/>
            <person name="Andreopoulos B."/>
            <person name="Baker S."/>
            <person name="Barry K."/>
            <person name="Bills G."/>
            <person name="Bluhm B."/>
            <person name="Cannon C."/>
            <person name="Castanera R."/>
            <person name="Culley D."/>
            <person name="Daum C."/>
            <person name="Ezra D."/>
            <person name="Gonzalez J."/>
            <person name="Henrissat B."/>
            <person name="Kuo A."/>
            <person name="Liang C."/>
            <person name="Lipzen A."/>
            <person name="Lutzoni F."/>
            <person name="Magnuson J."/>
            <person name="Mondo S."/>
            <person name="Nolan M."/>
            <person name="Ohm R."/>
            <person name="Pangilinan J."/>
            <person name="Park H.-J."/>
            <person name="Ramirez L."/>
            <person name="Alfaro M."/>
            <person name="Sun H."/>
            <person name="Tritt A."/>
            <person name="Yoshinaga Y."/>
            <person name="Zwiers L.-H."/>
            <person name="Turgeon B."/>
            <person name="Goodwin S."/>
            <person name="Spatafora J."/>
            <person name="Crous P."/>
            <person name="Grigoriev I."/>
        </authorList>
    </citation>
    <scope>NUCLEOTIDE SEQUENCE</scope>
    <source>
        <strain evidence="1">SCOH1-5</strain>
    </source>
</reference>
<organism evidence="1 2">
    <name type="scientific">Cercospora zeae-maydis SCOH1-5</name>
    <dbReference type="NCBI Taxonomy" id="717836"/>
    <lineage>
        <taxon>Eukaryota</taxon>
        <taxon>Fungi</taxon>
        <taxon>Dikarya</taxon>
        <taxon>Ascomycota</taxon>
        <taxon>Pezizomycotina</taxon>
        <taxon>Dothideomycetes</taxon>
        <taxon>Dothideomycetidae</taxon>
        <taxon>Mycosphaerellales</taxon>
        <taxon>Mycosphaerellaceae</taxon>
        <taxon>Cercospora</taxon>
    </lineage>
</organism>
<dbReference type="EMBL" id="ML992692">
    <property type="protein sequence ID" value="KAF2208683.1"/>
    <property type="molecule type" value="Genomic_DNA"/>
</dbReference>
<evidence type="ECO:0000313" key="2">
    <source>
        <dbReference type="Proteomes" id="UP000799539"/>
    </source>
</evidence>
<evidence type="ECO:0000313" key="1">
    <source>
        <dbReference type="EMBL" id="KAF2208683.1"/>
    </source>
</evidence>
<dbReference type="AlphaFoldDB" id="A0A6A6F5H7"/>
<gene>
    <name evidence="1" type="ORF">CERZMDRAFT_91528</name>
</gene>
<keyword evidence="2" id="KW-1185">Reference proteome</keyword>
<sequence>MLALARAAYFTAKVGGMEQQLSYIDKRVGRRGMVQVAREHEYVKAMTMSETRFPFANDKAWRRRCSIDLEIL</sequence>
<accession>A0A6A6F5H7</accession>
<proteinExistence type="predicted"/>
<name>A0A6A6F5H7_9PEZI</name>
<protein>
    <submittedName>
        <fullName evidence="1">Uncharacterized protein</fullName>
    </submittedName>
</protein>